<evidence type="ECO:0000313" key="3">
    <source>
        <dbReference type="EMBL" id="EJF53616.1"/>
    </source>
</evidence>
<evidence type="ECO:0000313" key="4">
    <source>
        <dbReference type="Proteomes" id="UP000005113"/>
    </source>
</evidence>
<dbReference type="Proteomes" id="UP000005113">
    <property type="component" value="Unassembled WGS sequence"/>
</dbReference>
<evidence type="ECO:0000256" key="1">
    <source>
        <dbReference type="SAM" id="Phobius"/>
    </source>
</evidence>
<organism evidence="3 4">
    <name type="scientific">Saprospira grandis DSM 2844</name>
    <dbReference type="NCBI Taxonomy" id="694433"/>
    <lineage>
        <taxon>Bacteria</taxon>
        <taxon>Pseudomonadati</taxon>
        <taxon>Bacteroidota</taxon>
        <taxon>Saprospiria</taxon>
        <taxon>Saprospirales</taxon>
        <taxon>Saprospiraceae</taxon>
        <taxon>Saprospira</taxon>
    </lineage>
</organism>
<feature type="domain" description="Gliding motility protein GldL-like N-terminal" evidence="2">
    <location>
        <begin position="16"/>
        <end position="76"/>
    </location>
</feature>
<dbReference type="NCBIfam" id="TIGR03513">
    <property type="entry name" value="GldL_gliding"/>
    <property type="match status" value="1"/>
</dbReference>
<dbReference type="EMBL" id="JH719942">
    <property type="protein sequence ID" value="EJF53616.1"/>
    <property type="molecule type" value="Genomic_DNA"/>
</dbReference>
<evidence type="ECO:0000259" key="2">
    <source>
        <dbReference type="Pfam" id="PF22827"/>
    </source>
</evidence>
<dbReference type="HOGENOM" id="CLU_1309395_0_0_10"/>
<dbReference type="InterPro" id="IPR019852">
    <property type="entry name" value="Motility-assoc_prot_GldL"/>
</dbReference>
<dbReference type="OrthoDB" id="1466660at2"/>
<proteinExistence type="predicted"/>
<keyword evidence="1" id="KW-1133">Transmembrane helix</keyword>
<dbReference type="Pfam" id="PF22827">
    <property type="entry name" value="GldL_N"/>
    <property type="match status" value="1"/>
</dbReference>
<name>J0XX47_9BACT</name>
<protein>
    <submittedName>
        <fullName evidence="3">Gliding motility-associated protein GldL</fullName>
    </submittedName>
</protein>
<reference evidence="4" key="1">
    <citation type="journal article" date="2012" name="Stand. Genomic Sci.">
        <title>Permanent draft genome sequence of the gliding predator Saprospira grandis strain Sa g1 (= HR1).</title>
        <authorList>
            <person name="Mavromatis K."/>
            <person name="Chertkov O."/>
            <person name="Lapidus A."/>
            <person name="Nolan M."/>
            <person name="Lucas S."/>
            <person name="Tice H."/>
            <person name="Del Rio T.G."/>
            <person name="Cheng J.F."/>
            <person name="Han C."/>
            <person name="Tapia R."/>
            <person name="Bruce D."/>
            <person name="Goodwin L.A."/>
            <person name="Pitluck S."/>
            <person name="Huntemann M."/>
            <person name="Liolios K."/>
            <person name="Pagani I."/>
            <person name="Ivanova N."/>
            <person name="Mikhailova N."/>
            <person name="Pati A."/>
            <person name="Chen A."/>
            <person name="Palaniappan K."/>
            <person name="Land M."/>
            <person name="Brambilla E.M."/>
            <person name="Rohde M."/>
            <person name="Spring S."/>
            <person name="Goker M."/>
            <person name="Detter J.C."/>
            <person name="Bristow J."/>
            <person name="Eisen J.A."/>
            <person name="Markowitz V."/>
            <person name="Hugenholtz P."/>
            <person name="Kyrpides N.C."/>
            <person name="Klenk H.P."/>
            <person name="Woyke T."/>
        </authorList>
    </citation>
    <scope>NUCLEOTIDE SEQUENCE [LARGE SCALE GENOMIC DNA]</scope>
    <source>
        <strain evidence="4">DSM 2844</strain>
    </source>
</reference>
<accession>J0XX47</accession>
<dbReference type="InterPro" id="IPR055087">
    <property type="entry name" value="GldL-like_N"/>
</dbReference>
<keyword evidence="1" id="KW-0472">Membrane</keyword>
<gene>
    <name evidence="3" type="ORF">SapgrDRAFT_1924</name>
</gene>
<dbReference type="RefSeq" id="WP_002659296.1">
    <property type="nucleotide sequence ID" value="NZ_JH719942.1"/>
</dbReference>
<dbReference type="AlphaFoldDB" id="J0XX47"/>
<sequence length="211" mass="22525">MSFIHSSGFAYIKNLIIGVGASVVLVGALFKIQSWPFASEMLTAGLLTEAGLFIMMGVLPPHKEYYWEKLYPGLDSHGGSIEGAIGQGSGSSFDGDALNVTIEKLGSQMGNIKLDTTGIENQQKAMIGELQTMAKSMTSLKALQEADFGEIKKVTQGAGKFASALGEAVESISESLEDTRVYKEQLTQLNKNLKSMNSVYGNVLSAMGQKA</sequence>
<feature type="transmembrane region" description="Helical" evidence="1">
    <location>
        <begin position="12"/>
        <end position="30"/>
    </location>
</feature>
<keyword evidence="1" id="KW-0812">Transmembrane</keyword>